<keyword evidence="3" id="KW-0472">Membrane</keyword>
<evidence type="ECO:0000256" key="3">
    <source>
        <dbReference type="SAM" id="Phobius"/>
    </source>
</evidence>
<dbReference type="AlphaFoldDB" id="A0A5B8RXY3"/>
<evidence type="ECO:0000256" key="1">
    <source>
        <dbReference type="ARBA" id="ARBA00012528"/>
    </source>
</evidence>
<comment type="catalytic activity">
    <reaction evidence="2">
        <text>2 GTP = 3',3'-c-di-GMP + 2 diphosphate</text>
        <dbReference type="Rhea" id="RHEA:24898"/>
        <dbReference type="ChEBI" id="CHEBI:33019"/>
        <dbReference type="ChEBI" id="CHEBI:37565"/>
        <dbReference type="ChEBI" id="CHEBI:58805"/>
        <dbReference type="EC" id="2.7.7.65"/>
    </reaction>
</comment>
<dbReference type="PANTHER" id="PTHR45138:SF9">
    <property type="entry name" value="DIGUANYLATE CYCLASE DGCM-RELATED"/>
    <property type="match status" value="1"/>
</dbReference>
<keyword evidence="3" id="KW-1133">Transmembrane helix</keyword>
<keyword evidence="6" id="KW-1185">Reference proteome</keyword>
<evidence type="ECO:0000313" key="5">
    <source>
        <dbReference type="EMBL" id="QEA13502.1"/>
    </source>
</evidence>
<dbReference type="EMBL" id="CP042344">
    <property type="protein sequence ID" value="QEA13502.1"/>
    <property type="molecule type" value="Genomic_DNA"/>
</dbReference>
<reference evidence="5 6" key="1">
    <citation type="submission" date="2019-07" db="EMBL/GenBank/DDBJ databases">
        <title>Complete genome sequence of Comamonas sp. NLF 7-7 isolated from livestock.</title>
        <authorList>
            <person name="Kim D.H."/>
            <person name="Kim J.G."/>
        </authorList>
    </citation>
    <scope>NUCLEOTIDE SEQUENCE [LARGE SCALE GENOMIC DNA]</scope>
    <source>
        <strain evidence="5 6">NLF 7-7</strain>
    </source>
</reference>
<feature type="transmembrane region" description="Helical" evidence="3">
    <location>
        <begin position="110"/>
        <end position="132"/>
    </location>
</feature>
<sequence>MAACGRRCQPAREACAMSKLLLRIGLWGVQERSPRRVRQILLVNLAALGAAVVTVSYQLFYLAYGLAPFAQVVVLNGCCLAAYLLCLWLNRRGRYQLARDGLVATTSVHLYLVDLLAGIEVHLFYFTLLFMLPLLYHRQGARRLAVLGAVVLLLFVLAHFGRTPAMLPEPILRVMYVANAAGAMGMIGVIAYLFNAEIIRMENTLARNNRSLRRQSLTDELTGLMNRRSLMQFLKREWSRMQREQGSLSILMCDIDDFKSYNDHYGHPAGDQVLRRIALPLATAAQRPTDMVARYGGEEFTIVLSNTPASEALHLARRLLAEVRALQIAHAHSRAAAVVTMSVGMASTTVQAPGGFQELLQQADQALYEAKKAGRNRVAVHRRGAAEEHLSVV</sequence>
<dbReference type="InterPro" id="IPR000160">
    <property type="entry name" value="GGDEF_dom"/>
</dbReference>
<dbReference type="PROSITE" id="PS50887">
    <property type="entry name" value="GGDEF"/>
    <property type="match status" value="1"/>
</dbReference>
<feature type="transmembrane region" description="Helical" evidence="3">
    <location>
        <begin position="144"/>
        <end position="162"/>
    </location>
</feature>
<dbReference type="OrthoDB" id="9813903at2"/>
<accession>A0A5B8RXY3</accession>
<dbReference type="Pfam" id="PF00990">
    <property type="entry name" value="GGDEF"/>
    <property type="match status" value="1"/>
</dbReference>
<feature type="transmembrane region" description="Helical" evidence="3">
    <location>
        <begin position="40"/>
        <end position="63"/>
    </location>
</feature>
<dbReference type="FunFam" id="3.30.70.270:FF:000001">
    <property type="entry name" value="Diguanylate cyclase domain protein"/>
    <property type="match status" value="1"/>
</dbReference>
<evidence type="ECO:0000313" key="6">
    <source>
        <dbReference type="Proteomes" id="UP000321199"/>
    </source>
</evidence>
<dbReference type="GO" id="GO:0005886">
    <property type="term" value="C:plasma membrane"/>
    <property type="evidence" value="ECO:0007669"/>
    <property type="project" value="TreeGrafter"/>
</dbReference>
<organism evidence="5 6">
    <name type="scientific">Comamonas flocculans</name>
    <dbReference type="NCBI Taxonomy" id="2597701"/>
    <lineage>
        <taxon>Bacteria</taxon>
        <taxon>Pseudomonadati</taxon>
        <taxon>Pseudomonadota</taxon>
        <taxon>Betaproteobacteria</taxon>
        <taxon>Burkholderiales</taxon>
        <taxon>Comamonadaceae</taxon>
        <taxon>Comamonas</taxon>
    </lineage>
</organism>
<dbReference type="CDD" id="cd01949">
    <property type="entry name" value="GGDEF"/>
    <property type="match status" value="1"/>
</dbReference>
<dbReference type="Gene3D" id="3.30.70.270">
    <property type="match status" value="1"/>
</dbReference>
<dbReference type="NCBIfam" id="TIGR00254">
    <property type="entry name" value="GGDEF"/>
    <property type="match status" value="1"/>
</dbReference>
<name>A0A5B8RXY3_9BURK</name>
<protein>
    <recommendedName>
        <fullName evidence="1">diguanylate cyclase</fullName>
        <ecNumber evidence="1">2.7.7.65</ecNumber>
    </recommendedName>
</protein>
<dbReference type="SUPFAM" id="SSF55073">
    <property type="entry name" value="Nucleotide cyclase"/>
    <property type="match status" value="1"/>
</dbReference>
<dbReference type="KEGG" id="cof:FOZ74_10910"/>
<gene>
    <name evidence="5" type="ORF">FOZ74_10910</name>
</gene>
<dbReference type="SMART" id="SM00267">
    <property type="entry name" value="GGDEF"/>
    <property type="match status" value="1"/>
</dbReference>
<dbReference type="GO" id="GO:0043709">
    <property type="term" value="P:cell adhesion involved in single-species biofilm formation"/>
    <property type="evidence" value="ECO:0007669"/>
    <property type="project" value="TreeGrafter"/>
</dbReference>
<evidence type="ECO:0000256" key="2">
    <source>
        <dbReference type="ARBA" id="ARBA00034247"/>
    </source>
</evidence>
<dbReference type="InterPro" id="IPR029787">
    <property type="entry name" value="Nucleotide_cyclase"/>
</dbReference>
<evidence type="ECO:0000259" key="4">
    <source>
        <dbReference type="PROSITE" id="PS50887"/>
    </source>
</evidence>
<dbReference type="Proteomes" id="UP000321199">
    <property type="component" value="Chromosome"/>
</dbReference>
<keyword evidence="3" id="KW-0812">Transmembrane</keyword>
<feature type="transmembrane region" description="Helical" evidence="3">
    <location>
        <begin position="69"/>
        <end position="89"/>
    </location>
</feature>
<proteinExistence type="predicted"/>
<dbReference type="PANTHER" id="PTHR45138">
    <property type="entry name" value="REGULATORY COMPONENTS OF SENSORY TRANSDUCTION SYSTEM"/>
    <property type="match status" value="1"/>
</dbReference>
<dbReference type="GO" id="GO:0052621">
    <property type="term" value="F:diguanylate cyclase activity"/>
    <property type="evidence" value="ECO:0007669"/>
    <property type="project" value="UniProtKB-EC"/>
</dbReference>
<feature type="transmembrane region" description="Helical" evidence="3">
    <location>
        <begin position="174"/>
        <end position="194"/>
    </location>
</feature>
<dbReference type="EC" id="2.7.7.65" evidence="1"/>
<feature type="domain" description="GGDEF" evidence="4">
    <location>
        <begin position="246"/>
        <end position="383"/>
    </location>
</feature>
<dbReference type="GO" id="GO:1902201">
    <property type="term" value="P:negative regulation of bacterial-type flagellum-dependent cell motility"/>
    <property type="evidence" value="ECO:0007669"/>
    <property type="project" value="TreeGrafter"/>
</dbReference>
<dbReference type="InterPro" id="IPR050469">
    <property type="entry name" value="Diguanylate_Cyclase"/>
</dbReference>
<dbReference type="InterPro" id="IPR043128">
    <property type="entry name" value="Rev_trsase/Diguanyl_cyclase"/>
</dbReference>